<dbReference type="AlphaFoldDB" id="A0A1M5A4B1"/>
<feature type="region of interest" description="Disordered" evidence="1">
    <location>
        <begin position="125"/>
        <end position="149"/>
    </location>
</feature>
<reference evidence="3" key="1">
    <citation type="submission" date="2016-11" db="EMBL/GenBank/DDBJ databases">
        <authorList>
            <person name="Varghese N."/>
            <person name="Submissions S."/>
        </authorList>
    </citation>
    <scope>NUCLEOTIDE SEQUENCE [LARGE SCALE GENOMIC DNA]</scope>
    <source>
        <strain evidence="3">DSM 11792</strain>
    </source>
</reference>
<proteinExistence type="predicted"/>
<keyword evidence="3" id="KW-1185">Reference proteome</keyword>
<gene>
    <name evidence="2" type="ORF">SAMN02745218_01795</name>
</gene>
<evidence type="ECO:0008006" key="4">
    <source>
        <dbReference type="Google" id="ProtNLM"/>
    </source>
</evidence>
<name>A0A1M5A4B1_9FIRM</name>
<dbReference type="Pfam" id="PF16258">
    <property type="entry name" value="DUF4912"/>
    <property type="match status" value="1"/>
</dbReference>
<dbReference type="Proteomes" id="UP000184196">
    <property type="component" value="Unassembled WGS sequence"/>
</dbReference>
<evidence type="ECO:0000313" key="3">
    <source>
        <dbReference type="Proteomes" id="UP000184196"/>
    </source>
</evidence>
<evidence type="ECO:0000313" key="2">
    <source>
        <dbReference type="EMBL" id="SHF25111.1"/>
    </source>
</evidence>
<dbReference type="OrthoDB" id="9812700at2"/>
<organism evidence="2 3">
    <name type="scientific">Desulfofundulus australicus DSM 11792</name>
    <dbReference type="NCBI Taxonomy" id="1121425"/>
    <lineage>
        <taxon>Bacteria</taxon>
        <taxon>Bacillati</taxon>
        <taxon>Bacillota</taxon>
        <taxon>Clostridia</taxon>
        <taxon>Eubacteriales</taxon>
        <taxon>Peptococcaceae</taxon>
        <taxon>Desulfofundulus</taxon>
    </lineage>
</organism>
<dbReference type="RefSeq" id="WP_073165311.1">
    <property type="nucleotide sequence ID" value="NZ_FQUW01000019.1"/>
</dbReference>
<protein>
    <recommendedName>
        <fullName evidence="4">DUF4912 domain-containing protein</fullName>
    </recommendedName>
</protein>
<dbReference type="InterPro" id="IPR032585">
    <property type="entry name" value="DUF4912"/>
</dbReference>
<accession>A0A1M5A4B1</accession>
<sequence>MELPPCYNENRLVLMVQEPAVIFSYWELSREQWESLRGEHFLFLRLYISASSGESASWREISLPPFTDNWYFRDVLPEQSYYAEIGYYGPEGEFYPLVRSNRVTTPRTRKVAGVARFLKADSPFQLTTGEDGEGVPEEGYSSADLWSRS</sequence>
<evidence type="ECO:0000256" key="1">
    <source>
        <dbReference type="SAM" id="MobiDB-lite"/>
    </source>
</evidence>
<dbReference type="EMBL" id="FQUW01000019">
    <property type="protein sequence ID" value="SHF25111.1"/>
    <property type="molecule type" value="Genomic_DNA"/>
</dbReference>